<dbReference type="SUPFAM" id="SSF47616">
    <property type="entry name" value="GST C-terminal domain-like"/>
    <property type="match status" value="1"/>
</dbReference>
<protein>
    <submittedName>
        <fullName evidence="2">Glutaredoxin</fullName>
    </submittedName>
</protein>
<proteinExistence type="predicted"/>
<dbReference type="PROSITE" id="PS50404">
    <property type="entry name" value="GST_NTER"/>
    <property type="match status" value="1"/>
</dbReference>
<reference evidence="2 3" key="1">
    <citation type="submission" date="2013-04" db="EMBL/GenBank/DDBJ databases">
        <title>Gluconobacter oxydans NBRC 3293 whole genome sequence.</title>
        <authorList>
            <person name="Matsutani M."/>
            <person name="Yakushi T."/>
            <person name="Matsushita K."/>
        </authorList>
    </citation>
    <scope>NUCLEOTIDE SEQUENCE [LARGE SCALE GENOMIC DNA]</scope>
    <source>
        <strain evidence="2 3">NBRC 3293</strain>
    </source>
</reference>
<dbReference type="Pfam" id="PF13417">
    <property type="entry name" value="GST_N_3"/>
    <property type="match status" value="1"/>
</dbReference>
<dbReference type="CDD" id="cd03037">
    <property type="entry name" value="GST_N_GRX2"/>
    <property type="match status" value="1"/>
</dbReference>
<evidence type="ECO:0000313" key="3">
    <source>
        <dbReference type="Proteomes" id="UP000484858"/>
    </source>
</evidence>
<organism evidence="2 3">
    <name type="scientific">Gluconobacter oxydans NBRC 3293</name>
    <dbReference type="NCBI Taxonomy" id="1315969"/>
    <lineage>
        <taxon>Bacteria</taxon>
        <taxon>Pseudomonadati</taxon>
        <taxon>Pseudomonadota</taxon>
        <taxon>Alphaproteobacteria</taxon>
        <taxon>Acetobacterales</taxon>
        <taxon>Acetobacteraceae</taxon>
        <taxon>Gluconobacter</taxon>
    </lineage>
</organism>
<dbReference type="NCBIfam" id="TIGR02182">
    <property type="entry name" value="GRXB"/>
    <property type="match status" value="1"/>
</dbReference>
<dbReference type="EMBL" id="BARJ01000008">
    <property type="protein sequence ID" value="GEM16983.1"/>
    <property type="molecule type" value="Genomic_DNA"/>
</dbReference>
<dbReference type="Pfam" id="PF04399">
    <property type="entry name" value="Glutaredoxin2_C"/>
    <property type="match status" value="1"/>
</dbReference>
<dbReference type="AlphaFoldDB" id="A0A829WV42"/>
<dbReference type="InterPro" id="IPR004045">
    <property type="entry name" value="Glutathione_S-Trfase_N"/>
</dbReference>
<evidence type="ECO:0000259" key="1">
    <source>
        <dbReference type="PROSITE" id="PS50404"/>
    </source>
</evidence>
<dbReference type="GO" id="GO:0005829">
    <property type="term" value="C:cytosol"/>
    <property type="evidence" value="ECO:0007669"/>
    <property type="project" value="InterPro"/>
</dbReference>
<dbReference type="InterPro" id="IPR036282">
    <property type="entry name" value="Glutathione-S-Trfase_C_sf"/>
</dbReference>
<dbReference type="InterPro" id="IPR036249">
    <property type="entry name" value="Thioredoxin-like_sf"/>
</dbReference>
<dbReference type="Proteomes" id="UP000484858">
    <property type="component" value="Unassembled WGS sequence"/>
</dbReference>
<dbReference type="Gene3D" id="3.40.30.10">
    <property type="entry name" value="Glutaredoxin"/>
    <property type="match status" value="1"/>
</dbReference>
<dbReference type="Gene3D" id="1.20.1050.10">
    <property type="match status" value="1"/>
</dbReference>
<dbReference type="PROSITE" id="PS51354">
    <property type="entry name" value="GLUTAREDOXIN_2"/>
    <property type="match status" value="1"/>
</dbReference>
<dbReference type="NCBIfam" id="NF007702">
    <property type="entry name" value="PRK10387.1"/>
    <property type="match status" value="1"/>
</dbReference>
<sequence length="226" mass="24972">MIHQTQEGSMSAPHILYIYEHCPFCTKARMIFGLKNIPYEQRILLNDDVDGPVRMVGRKVVPILEENGTFMPESMDIVAHIDAIGTPVLTGETRPEIAAWLKKAGTPLYRLFLPRAAAAPLPEFATTSARAGFIRRKEPSVGSFSALLEEKTDELTQLNAMLKELAPLIRSPEAVNGELSTDDIHLYAHLHSMSLIRGVLYPAEVEAYRQAMAARSGVGLFDDIAV</sequence>
<dbReference type="InterPro" id="IPR011901">
    <property type="entry name" value="Grx2"/>
</dbReference>
<dbReference type="SUPFAM" id="SSF52833">
    <property type="entry name" value="Thioredoxin-like"/>
    <property type="match status" value="1"/>
</dbReference>
<feature type="domain" description="GST N-terminal" evidence="1">
    <location>
        <begin position="12"/>
        <end position="89"/>
    </location>
</feature>
<dbReference type="InterPro" id="IPR011767">
    <property type="entry name" value="GLR_AS"/>
</dbReference>
<gene>
    <name evidence="2" type="ORF">NBRC3293_1480</name>
</gene>
<dbReference type="CDD" id="cd03199">
    <property type="entry name" value="GST_C_GRX2"/>
    <property type="match status" value="1"/>
</dbReference>
<comment type="caution">
    <text evidence="2">The sequence shown here is derived from an EMBL/GenBank/DDBJ whole genome shotgun (WGS) entry which is preliminary data.</text>
</comment>
<evidence type="ECO:0000313" key="2">
    <source>
        <dbReference type="EMBL" id="GEM16983.1"/>
    </source>
</evidence>
<name>A0A829WV42_GLUOY</name>
<dbReference type="PROSITE" id="PS00195">
    <property type="entry name" value="GLUTAREDOXIN_1"/>
    <property type="match status" value="1"/>
</dbReference>
<accession>A0A829WV42</accession>
<dbReference type="InterPro" id="IPR007494">
    <property type="entry name" value="Glutaredoxin2_C"/>
</dbReference>